<protein>
    <recommendedName>
        <fullName evidence="2">DUF418 domain-containing protein</fullName>
    </recommendedName>
</protein>
<gene>
    <name evidence="3" type="ORF">SD77_1291</name>
</gene>
<feature type="transmembrane region" description="Helical" evidence="1">
    <location>
        <begin position="273"/>
        <end position="296"/>
    </location>
</feature>
<feature type="transmembrane region" description="Helical" evidence="1">
    <location>
        <begin position="144"/>
        <end position="167"/>
    </location>
</feature>
<keyword evidence="1" id="KW-1133">Transmembrane helix</keyword>
<reference evidence="3 4" key="1">
    <citation type="submission" date="2015-01" db="EMBL/GenBank/DDBJ databases">
        <title>Genome Assembly of Bacillus badius MTCC 1458.</title>
        <authorList>
            <person name="Verma A."/>
            <person name="Khatri I."/>
            <person name="Mual P."/>
            <person name="Subramanian S."/>
            <person name="Krishnamurthi S."/>
        </authorList>
    </citation>
    <scope>NUCLEOTIDE SEQUENCE [LARGE SCALE GENOMIC DNA]</scope>
    <source>
        <strain evidence="3 4">MTCC 1458</strain>
    </source>
</reference>
<dbReference type="PANTHER" id="PTHR30590">
    <property type="entry name" value="INNER MEMBRANE PROTEIN"/>
    <property type="match status" value="1"/>
</dbReference>
<dbReference type="Proteomes" id="UP000031982">
    <property type="component" value="Unassembled WGS sequence"/>
</dbReference>
<keyword evidence="4" id="KW-1185">Reference proteome</keyword>
<dbReference type="PANTHER" id="PTHR30590:SF2">
    <property type="entry name" value="INNER MEMBRANE PROTEIN"/>
    <property type="match status" value="1"/>
</dbReference>
<feature type="transmembrane region" description="Helical" evidence="1">
    <location>
        <begin position="21"/>
        <end position="41"/>
    </location>
</feature>
<name>A0ABR5AS88_BACBA</name>
<feature type="transmembrane region" description="Helical" evidence="1">
    <location>
        <begin position="93"/>
        <end position="114"/>
    </location>
</feature>
<dbReference type="InterPro" id="IPR007349">
    <property type="entry name" value="DUF418"/>
</dbReference>
<organism evidence="3 4">
    <name type="scientific">Bacillus badius</name>
    <dbReference type="NCBI Taxonomy" id="1455"/>
    <lineage>
        <taxon>Bacteria</taxon>
        <taxon>Bacillati</taxon>
        <taxon>Bacillota</taxon>
        <taxon>Bacilli</taxon>
        <taxon>Bacillales</taxon>
        <taxon>Bacillaceae</taxon>
        <taxon>Pseudobacillus</taxon>
    </lineage>
</organism>
<evidence type="ECO:0000259" key="2">
    <source>
        <dbReference type="Pfam" id="PF04235"/>
    </source>
</evidence>
<feature type="transmembrane region" description="Helical" evidence="1">
    <location>
        <begin position="61"/>
        <end position="81"/>
    </location>
</feature>
<dbReference type="InterPro" id="IPR052529">
    <property type="entry name" value="Bact_Transport_Assoc"/>
</dbReference>
<keyword evidence="1" id="KW-0812">Transmembrane</keyword>
<proteinExistence type="predicted"/>
<feature type="transmembrane region" description="Helical" evidence="1">
    <location>
        <begin position="347"/>
        <end position="366"/>
    </location>
</feature>
<dbReference type="RefSeq" id="WP_041099178.1">
    <property type="nucleotide sequence ID" value="NZ_JARTHD010000041.1"/>
</dbReference>
<dbReference type="Pfam" id="PF04235">
    <property type="entry name" value="DUF418"/>
    <property type="match status" value="1"/>
</dbReference>
<feature type="transmembrane region" description="Helical" evidence="1">
    <location>
        <begin position="120"/>
        <end position="137"/>
    </location>
</feature>
<feature type="transmembrane region" description="Helical" evidence="1">
    <location>
        <begin position="317"/>
        <end position="335"/>
    </location>
</feature>
<sequence>MQLAPLKQEERITALDSLRGLALLGIFLVNMLSFHSPYFYYDPFEWWKEAENFWHYRWIDILVQASFYPLFAMMFGFGTAMQRENAMKRGQSFTPIGIRRFSFLLLIGILHAFLIWPGDILINYAIFGFLLLLFLRLSGKILIIIGSALLLLPNLFFGILFIMMAAVDPTSAVHWTDIASIENSIAAYGSGTFAEITKQRAADWLAGNEPRVFWVQLVAIFPHFLIGAGAQKLNLFKKGQERPAAAFAAFVTFFATGVILKALPYVIEPNLAYVYIQDSIGGPLLAVSYAALVIGLSSMKRAGALLKPFAAAGRMSLTNYLLQSVIGTLIFYHYGLGLYGQIKLSTGIWLAVAIFAAQVLLSEFWLSKFKRGPMEALWRKVTYGLQREEKQVNTKGG</sequence>
<feature type="transmembrane region" description="Helical" evidence="1">
    <location>
        <begin position="245"/>
        <end position="267"/>
    </location>
</feature>
<dbReference type="EMBL" id="JXLP01000013">
    <property type="protein sequence ID" value="KIL77618.1"/>
    <property type="molecule type" value="Genomic_DNA"/>
</dbReference>
<keyword evidence="1" id="KW-0472">Membrane</keyword>
<accession>A0ABR5AS88</accession>
<evidence type="ECO:0000256" key="1">
    <source>
        <dbReference type="SAM" id="Phobius"/>
    </source>
</evidence>
<evidence type="ECO:0000313" key="4">
    <source>
        <dbReference type="Proteomes" id="UP000031982"/>
    </source>
</evidence>
<feature type="domain" description="DUF418" evidence="2">
    <location>
        <begin position="232"/>
        <end position="384"/>
    </location>
</feature>
<comment type="caution">
    <text evidence="3">The sequence shown here is derived from an EMBL/GenBank/DDBJ whole genome shotgun (WGS) entry which is preliminary data.</text>
</comment>
<evidence type="ECO:0000313" key="3">
    <source>
        <dbReference type="EMBL" id="KIL77618.1"/>
    </source>
</evidence>
<feature type="transmembrane region" description="Helical" evidence="1">
    <location>
        <begin position="213"/>
        <end position="233"/>
    </location>
</feature>